<proteinExistence type="predicted"/>
<accession>A0A316YG67</accession>
<protein>
    <recommendedName>
        <fullName evidence="2">F-box domain-containing protein</fullName>
    </recommendedName>
</protein>
<dbReference type="Proteomes" id="UP000245768">
    <property type="component" value="Unassembled WGS sequence"/>
</dbReference>
<dbReference type="PANTHER" id="PTHR16134">
    <property type="entry name" value="F-BOX/TPR REPEAT PROTEIN POF3"/>
    <property type="match status" value="1"/>
</dbReference>
<dbReference type="GO" id="GO:0031146">
    <property type="term" value="P:SCF-dependent proteasomal ubiquitin-dependent protein catabolic process"/>
    <property type="evidence" value="ECO:0007669"/>
    <property type="project" value="TreeGrafter"/>
</dbReference>
<dbReference type="GO" id="GO:0019005">
    <property type="term" value="C:SCF ubiquitin ligase complex"/>
    <property type="evidence" value="ECO:0007669"/>
    <property type="project" value="TreeGrafter"/>
</dbReference>
<dbReference type="PANTHER" id="PTHR16134:SF148">
    <property type="entry name" value="S-PHASE KINASE-ASSOCIATED PROTEIN 2, ISOFORM A"/>
    <property type="match status" value="1"/>
</dbReference>
<dbReference type="EMBL" id="KZ819639">
    <property type="protein sequence ID" value="PWN87834.1"/>
    <property type="molecule type" value="Genomic_DNA"/>
</dbReference>
<dbReference type="Gene3D" id="1.20.1280.50">
    <property type="match status" value="1"/>
</dbReference>
<dbReference type="SUPFAM" id="SSF81383">
    <property type="entry name" value="F-box domain"/>
    <property type="match status" value="1"/>
</dbReference>
<evidence type="ECO:0000313" key="4">
    <source>
        <dbReference type="Proteomes" id="UP000245768"/>
    </source>
</evidence>
<dbReference type="OrthoDB" id="3425895at2759"/>
<dbReference type="GeneID" id="37047215"/>
<reference evidence="3" key="1">
    <citation type="journal article" date="2018" name="Mol. Biol. Evol.">
        <title>Broad Genomic Sampling Reveals a Smut Pathogenic Ancestry of the Fungal Clade Ustilaginomycotina.</title>
        <authorList>
            <person name="Kijpornyongpan T."/>
            <person name="Mondo S.J."/>
            <person name="Barry K."/>
            <person name="Sandor L."/>
            <person name="Lee J."/>
            <person name="Lipzen A."/>
            <person name="Pangilinan J."/>
            <person name="LaButti K."/>
            <person name="Hainaut M."/>
            <person name="Henrissat B."/>
            <person name="Grigoriev I.V."/>
            <person name="Spatafora J.W."/>
            <person name="Aime M.C."/>
        </authorList>
    </citation>
    <scope>NUCLEOTIDE SEQUENCE [LARGE SCALE GENOMIC DNA]</scope>
    <source>
        <strain evidence="3">MCA 4198</strain>
    </source>
</reference>
<dbReference type="CDD" id="cd09917">
    <property type="entry name" value="F-box_SF"/>
    <property type="match status" value="1"/>
</dbReference>
<dbReference type="Gene3D" id="1.25.40.10">
    <property type="entry name" value="Tetratricopeptide repeat domain"/>
    <property type="match status" value="1"/>
</dbReference>
<dbReference type="SMART" id="SM00256">
    <property type="entry name" value="FBOX"/>
    <property type="match status" value="1"/>
</dbReference>
<dbReference type="InterPro" id="IPR036047">
    <property type="entry name" value="F-box-like_dom_sf"/>
</dbReference>
<dbReference type="Pfam" id="PF12937">
    <property type="entry name" value="F-box-like"/>
    <property type="match status" value="1"/>
</dbReference>
<evidence type="ECO:0000259" key="2">
    <source>
        <dbReference type="PROSITE" id="PS50181"/>
    </source>
</evidence>
<evidence type="ECO:0000256" key="1">
    <source>
        <dbReference type="SAM" id="MobiDB-lite"/>
    </source>
</evidence>
<dbReference type="SUPFAM" id="SSF48452">
    <property type="entry name" value="TPR-like"/>
    <property type="match status" value="1"/>
</dbReference>
<organism evidence="3 4">
    <name type="scientific">Acaromyces ingoldii</name>
    <dbReference type="NCBI Taxonomy" id="215250"/>
    <lineage>
        <taxon>Eukaryota</taxon>
        <taxon>Fungi</taxon>
        <taxon>Dikarya</taxon>
        <taxon>Basidiomycota</taxon>
        <taxon>Ustilaginomycotina</taxon>
        <taxon>Exobasidiomycetes</taxon>
        <taxon>Exobasidiales</taxon>
        <taxon>Cryptobasidiaceae</taxon>
        <taxon>Acaromyces</taxon>
    </lineage>
</organism>
<name>A0A316YG67_9BASI</name>
<feature type="domain" description="F-box" evidence="2">
    <location>
        <begin position="146"/>
        <end position="193"/>
    </location>
</feature>
<gene>
    <name evidence="3" type="ORF">FA10DRAFT_303918</name>
</gene>
<dbReference type="InterPro" id="IPR011990">
    <property type="entry name" value="TPR-like_helical_dom_sf"/>
</dbReference>
<keyword evidence="4" id="KW-1185">Reference proteome</keyword>
<dbReference type="InParanoid" id="A0A316YG67"/>
<dbReference type="InterPro" id="IPR001810">
    <property type="entry name" value="F-box_dom"/>
</dbReference>
<feature type="region of interest" description="Disordered" evidence="1">
    <location>
        <begin position="545"/>
        <end position="577"/>
    </location>
</feature>
<dbReference type="STRING" id="215250.A0A316YG67"/>
<evidence type="ECO:0000313" key="3">
    <source>
        <dbReference type="EMBL" id="PWN87834.1"/>
    </source>
</evidence>
<dbReference type="PROSITE" id="PS50181">
    <property type="entry name" value="FBOX"/>
    <property type="match status" value="1"/>
</dbReference>
<sequence length="616" mass="67714">MNLGDGKGRSRRREIALQEAREKDAGEDKYWISSARTAMMKGEYAQAVRVCTEGLGSGDNANRALLLHARSLAHLRLGEIRPSLCDARAAVKLRPTDPKCLVQAAKSLRQAGHRTQALDALRKARDHAVARTDIARINQLFAAWMADQISRIPDEVLAMILTEIDSTTLARLQTVCSRWHRVINMNRSLWRVFRTEDLQTSPLANRKTYQRAATLAKKSCDSLSWVQIQYAQGLRWSNLAPCLGPSSSTISRLEVGCCNDPGLYLSALQFAQTCANLIHLDVQGKICLYATDFDSYSFCNGSFTKNVFDVFVVSPLPNDTLFDDRLLSSLCRVQKLQWTRRAARTNHFADGDVADDDDDDDGPLHIRSWIWTLMSMACSQLRFLDIDLPASGDVPRGLSLELRLLETLSMRGVFNNSVAHAAGSELRAPALTTYKSRGGGVDSVLMQSAASTLHNVTLTDFSDAKIETLRPVLSTCSAVQKLQLFPATRLLVSLLGGKVHGSAIYPYPNLQQLELSIRSEDTSAECEVTGGSIVDVICRRQGIQRKRQRSTAPSAFSRGAARPTSSQSDAGAAEAATPQMAPLQTLEIADQGEKLAKDSLQVLACIVPNFIHRKGL</sequence>
<dbReference type="AlphaFoldDB" id="A0A316YG67"/>
<dbReference type="RefSeq" id="XP_025375032.1">
    <property type="nucleotide sequence ID" value="XM_025525299.1"/>
</dbReference>